<sequence>MHKAFSYRLRPIKAQAMLIHKSIGCSRFVFNHFLGEWNNMYQETGKGLTYSTCSRVLTEKKREFVWLKEVDSTSLQNTRKHLADAFQRFFQKQNDAPRFKSRKNQVQAYTSQCSYSKNSRPTIEIDRNKIKLPKLGWVKFVPSGRILSTTIRRTSSGKYSISILCEGCYLRSIPARKEAIGIVLRTEIFFHFR</sequence>
<dbReference type="EMBL" id="WUUL01000002">
    <property type="protein sequence ID" value="MXQ52795.1"/>
    <property type="molecule type" value="Genomic_DNA"/>
</dbReference>
<name>A0A6I4VRA0_9BACL</name>
<dbReference type="Proteomes" id="UP000430692">
    <property type="component" value="Unassembled WGS sequence"/>
</dbReference>
<dbReference type="Pfam" id="PF12323">
    <property type="entry name" value="HTH_OrfB_IS605"/>
    <property type="match status" value="1"/>
</dbReference>
<keyword evidence="3" id="KW-1185">Reference proteome</keyword>
<proteinExistence type="predicted"/>
<organism evidence="2 3">
    <name type="scientific">Shimazuella alba</name>
    <dbReference type="NCBI Taxonomy" id="2690964"/>
    <lineage>
        <taxon>Bacteria</taxon>
        <taxon>Bacillati</taxon>
        <taxon>Bacillota</taxon>
        <taxon>Bacilli</taxon>
        <taxon>Bacillales</taxon>
        <taxon>Thermoactinomycetaceae</taxon>
        <taxon>Shimazuella</taxon>
    </lineage>
</organism>
<gene>
    <name evidence="2" type="ORF">GSM42_03425</name>
</gene>
<dbReference type="RefSeq" id="WP_160800046.1">
    <property type="nucleotide sequence ID" value="NZ_WUUL01000002.1"/>
</dbReference>
<feature type="domain" description="Transposase putative helix-turn-helix" evidence="1">
    <location>
        <begin position="1"/>
        <end position="46"/>
    </location>
</feature>
<dbReference type="AlphaFoldDB" id="A0A6I4VRA0"/>
<evidence type="ECO:0000313" key="3">
    <source>
        <dbReference type="Proteomes" id="UP000430692"/>
    </source>
</evidence>
<protein>
    <submittedName>
        <fullName evidence="2">Helix-turn-helix domain-containing protein</fullName>
    </submittedName>
</protein>
<reference evidence="2 3" key="1">
    <citation type="submission" date="2019-12" db="EMBL/GenBank/DDBJ databases">
        <title>Whole-genome analyses of novel actinobacteria.</title>
        <authorList>
            <person name="Sahin N."/>
            <person name="Saygin H."/>
        </authorList>
    </citation>
    <scope>NUCLEOTIDE SEQUENCE [LARGE SCALE GENOMIC DNA]</scope>
    <source>
        <strain evidence="2 3">KC615</strain>
    </source>
</reference>
<evidence type="ECO:0000313" key="2">
    <source>
        <dbReference type="EMBL" id="MXQ52795.1"/>
    </source>
</evidence>
<accession>A0A6I4VRA0</accession>
<evidence type="ECO:0000259" key="1">
    <source>
        <dbReference type="Pfam" id="PF12323"/>
    </source>
</evidence>
<comment type="caution">
    <text evidence="2">The sequence shown here is derived from an EMBL/GenBank/DDBJ whole genome shotgun (WGS) entry which is preliminary data.</text>
</comment>
<dbReference type="InterPro" id="IPR021027">
    <property type="entry name" value="Transposase_put_HTH"/>
</dbReference>
<dbReference type="NCBIfam" id="NF040570">
    <property type="entry name" value="guided_TnpB"/>
    <property type="match status" value="1"/>
</dbReference>